<accession>A0A0F9C0N1</accession>
<proteinExistence type="predicted"/>
<gene>
    <name evidence="1" type="ORF">LCGC14_2724930</name>
</gene>
<name>A0A0F9C0N1_9ZZZZ</name>
<comment type="caution">
    <text evidence="1">The sequence shown here is derived from an EMBL/GenBank/DDBJ whole genome shotgun (WGS) entry which is preliminary data.</text>
</comment>
<dbReference type="EMBL" id="LAZR01049181">
    <property type="protein sequence ID" value="KKK90251.1"/>
    <property type="molecule type" value="Genomic_DNA"/>
</dbReference>
<organism evidence="1">
    <name type="scientific">marine sediment metagenome</name>
    <dbReference type="NCBI Taxonomy" id="412755"/>
    <lineage>
        <taxon>unclassified sequences</taxon>
        <taxon>metagenomes</taxon>
        <taxon>ecological metagenomes</taxon>
    </lineage>
</organism>
<sequence length="72" mass="8332">SEFKKDVKPFYNYSFGYLLEDNKNEIILGFLLMDSEIINEETGVKHWQLIPKGMVKKITKLKDAEHSKGVGK</sequence>
<dbReference type="AlphaFoldDB" id="A0A0F9C0N1"/>
<feature type="non-terminal residue" evidence="1">
    <location>
        <position position="1"/>
    </location>
</feature>
<reference evidence="1" key="1">
    <citation type="journal article" date="2015" name="Nature">
        <title>Complex archaea that bridge the gap between prokaryotes and eukaryotes.</title>
        <authorList>
            <person name="Spang A."/>
            <person name="Saw J.H."/>
            <person name="Jorgensen S.L."/>
            <person name="Zaremba-Niedzwiedzka K."/>
            <person name="Martijn J."/>
            <person name="Lind A.E."/>
            <person name="van Eijk R."/>
            <person name="Schleper C."/>
            <person name="Guy L."/>
            <person name="Ettema T.J."/>
        </authorList>
    </citation>
    <scope>NUCLEOTIDE SEQUENCE</scope>
</reference>
<evidence type="ECO:0000313" key="1">
    <source>
        <dbReference type="EMBL" id="KKK90251.1"/>
    </source>
</evidence>
<protein>
    <submittedName>
        <fullName evidence="1">Uncharacterized protein</fullName>
    </submittedName>
</protein>